<dbReference type="GO" id="GO:0006904">
    <property type="term" value="P:vesicle docking involved in exocytosis"/>
    <property type="evidence" value="ECO:0007669"/>
    <property type="project" value="TreeGrafter"/>
</dbReference>
<dbReference type="GO" id="GO:0031902">
    <property type="term" value="C:late endosome membrane"/>
    <property type="evidence" value="ECO:0007669"/>
    <property type="project" value="UniProtKB-SubCell"/>
</dbReference>
<organism evidence="8 9">
    <name type="scientific">Heligmosomoides polygyrus</name>
    <name type="common">Parasitic roundworm</name>
    <dbReference type="NCBI Taxonomy" id="6339"/>
    <lineage>
        <taxon>Eukaryota</taxon>
        <taxon>Metazoa</taxon>
        <taxon>Ecdysozoa</taxon>
        <taxon>Nematoda</taxon>
        <taxon>Chromadorea</taxon>
        <taxon>Rhabditida</taxon>
        <taxon>Rhabditina</taxon>
        <taxon>Rhabditomorpha</taxon>
        <taxon>Strongyloidea</taxon>
        <taxon>Heligmosomidae</taxon>
        <taxon>Heligmosomoides</taxon>
    </lineage>
</organism>
<evidence type="ECO:0000259" key="6">
    <source>
        <dbReference type="Pfam" id="PF23341"/>
    </source>
</evidence>
<protein>
    <submittedName>
        <fullName evidence="9">CNH domain-containing protein</fullName>
    </submittedName>
</protein>
<dbReference type="InterPro" id="IPR057307">
    <property type="entry name" value="PEP5_VPS11_N"/>
</dbReference>
<dbReference type="WBParaSite" id="HPBE_0000171501-mRNA-1">
    <property type="protein sequence ID" value="HPBE_0000171501-mRNA-1"/>
    <property type="gene ID" value="HPBE_0000171501"/>
</dbReference>
<reference evidence="9" key="2">
    <citation type="submission" date="2019-09" db="UniProtKB">
        <authorList>
            <consortium name="WormBaseParasite"/>
        </authorList>
    </citation>
    <scope>IDENTIFICATION</scope>
</reference>
<sequence length="430" mass="47582">MASRCGWAITIDHFELCRMAEETAKSSNKVLLSSQYKLEARVQLAHKIAPILKGALYKFNVLRVPSLRTLYENAIGEKKFVRVYSLQREGIGEVLLFFSTDDMLKYGSDDMLKYGSQLLSLQEQYQNKDDLALCHLRYGLAQAYKSAGKDDLCRELIRGAREMSVDFGWRRFNFFDKSIVQDPENPNEKFLGLKDVCVDCWCSGVGGEAGYLGEQRGGVFRLGRELDENYWKAYQTSLTALHVADEFIFSIGVRINTIHPSSHYSVAACAVAVHSSLSAVAVGFVDGTVLLYQGAVIKDKALTSRWQRIRDPLPLDGPVTGIALAQLPGEKLVVFVITSKVVSSYVVENKAVINSVSSAELLVKCHRVQSSSFQLKHDATGATKDCWTFDERTGSLVVASRDVGTAISTGTCAAHADYVLHFTDGVFLRG</sequence>
<proteinExistence type="predicted"/>
<keyword evidence="8" id="KW-1185">Reference proteome</keyword>
<dbReference type="OrthoDB" id="5872519at2759"/>
<gene>
    <name evidence="7" type="ORF">HPBE_LOCUS1716</name>
</gene>
<evidence type="ECO:0000256" key="3">
    <source>
        <dbReference type="ARBA" id="ARBA00022771"/>
    </source>
</evidence>
<dbReference type="EMBL" id="UZAH01002079">
    <property type="protein sequence ID" value="VDO20903.1"/>
    <property type="molecule type" value="Genomic_DNA"/>
</dbReference>
<dbReference type="GO" id="GO:0008270">
    <property type="term" value="F:zinc ion binding"/>
    <property type="evidence" value="ECO:0007669"/>
    <property type="project" value="UniProtKB-KW"/>
</dbReference>
<dbReference type="GO" id="GO:0030674">
    <property type="term" value="F:protein-macromolecule adaptor activity"/>
    <property type="evidence" value="ECO:0007669"/>
    <property type="project" value="TreeGrafter"/>
</dbReference>
<dbReference type="GO" id="GO:0030897">
    <property type="term" value="C:HOPS complex"/>
    <property type="evidence" value="ECO:0007669"/>
    <property type="project" value="TreeGrafter"/>
</dbReference>
<feature type="domain" description="PEP5/VPS11 N-terminal" evidence="6">
    <location>
        <begin position="256"/>
        <end position="402"/>
    </location>
</feature>
<dbReference type="GO" id="GO:0007033">
    <property type="term" value="P:vacuole organization"/>
    <property type="evidence" value="ECO:0007669"/>
    <property type="project" value="TreeGrafter"/>
</dbReference>
<keyword evidence="2" id="KW-0479">Metal-binding</keyword>
<accession>A0A3P7UJF9</accession>
<evidence type="ECO:0000256" key="5">
    <source>
        <dbReference type="ARBA" id="ARBA00023136"/>
    </source>
</evidence>
<dbReference type="GO" id="GO:0007032">
    <property type="term" value="P:endosome organization"/>
    <property type="evidence" value="ECO:0007669"/>
    <property type="project" value="TreeGrafter"/>
</dbReference>
<keyword evidence="4" id="KW-0862">Zinc</keyword>
<evidence type="ECO:0000256" key="4">
    <source>
        <dbReference type="ARBA" id="ARBA00022833"/>
    </source>
</evidence>
<dbReference type="PANTHER" id="PTHR23323">
    <property type="entry name" value="VACUOLAR PROTEIN SORTING-ASSOCIATED PROTEIN"/>
    <property type="match status" value="1"/>
</dbReference>
<comment type="subcellular location">
    <subcellularLocation>
        <location evidence="1">Late endosome membrane</location>
        <topology evidence="1">Peripheral membrane protein</topology>
        <orientation evidence="1">Cytoplasmic side</orientation>
    </subcellularLocation>
</comment>
<dbReference type="PANTHER" id="PTHR23323:SF24">
    <property type="entry name" value="VACUOLAR PROTEIN SORTING-ASSOCIATED PROTEIN 11 HOMOLOG"/>
    <property type="match status" value="1"/>
</dbReference>
<evidence type="ECO:0000313" key="7">
    <source>
        <dbReference type="EMBL" id="VDO20903.1"/>
    </source>
</evidence>
<evidence type="ECO:0000256" key="2">
    <source>
        <dbReference type="ARBA" id="ARBA00022723"/>
    </source>
</evidence>
<keyword evidence="3" id="KW-0863">Zinc-finger</keyword>
<dbReference type="AlphaFoldDB" id="A0A183F6C3"/>
<keyword evidence="5" id="KW-0472">Membrane</keyword>
<dbReference type="Proteomes" id="UP000050761">
    <property type="component" value="Unassembled WGS sequence"/>
</dbReference>
<name>A0A183F6C3_HELPZ</name>
<evidence type="ECO:0000313" key="8">
    <source>
        <dbReference type="Proteomes" id="UP000050761"/>
    </source>
</evidence>
<reference evidence="7 8" key="1">
    <citation type="submission" date="2018-11" db="EMBL/GenBank/DDBJ databases">
        <authorList>
            <consortium name="Pathogen Informatics"/>
        </authorList>
    </citation>
    <scope>NUCLEOTIDE SEQUENCE [LARGE SCALE GENOMIC DNA]</scope>
</reference>
<evidence type="ECO:0000256" key="1">
    <source>
        <dbReference type="ARBA" id="ARBA00004492"/>
    </source>
</evidence>
<dbReference type="GO" id="GO:0048284">
    <property type="term" value="P:organelle fusion"/>
    <property type="evidence" value="ECO:0007669"/>
    <property type="project" value="TreeGrafter"/>
</dbReference>
<accession>A0A183F6C3</accession>
<evidence type="ECO:0000313" key="9">
    <source>
        <dbReference type="WBParaSite" id="HPBE_0000171501-mRNA-1"/>
    </source>
</evidence>
<dbReference type="Pfam" id="PF23341">
    <property type="entry name" value="PEP5_VPS11_N"/>
    <property type="match status" value="2"/>
</dbReference>
<feature type="domain" description="PEP5/VPS11 N-terminal" evidence="6">
    <location>
        <begin position="169"/>
        <end position="253"/>
    </location>
</feature>